<sequence length="108" mass="12599">MSSTTWLCRDLIDHGFRTLKICIRDQQPVHEIAVSYHLKNASNHFGNWNGSIPIPKQSLEMRAQLYYGDDKELFLGFLRRVLCWLPKIRPSVEDIADDELLMQAVRKV</sequence>
<gene>
    <name evidence="1" type="ORF">PENCOP_c002G00415</name>
</gene>
<comment type="caution">
    <text evidence="1">The sequence shown here is derived from an EMBL/GenBank/DDBJ whole genome shotgun (WGS) entry which is preliminary data.</text>
</comment>
<organism evidence="1 2">
    <name type="scientific">Penicillium coprophilum</name>
    <dbReference type="NCBI Taxonomy" id="36646"/>
    <lineage>
        <taxon>Eukaryota</taxon>
        <taxon>Fungi</taxon>
        <taxon>Dikarya</taxon>
        <taxon>Ascomycota</taxon>
        <taxon>Pezizomycotina</taxon>
        <taxon>Eurotiomycetes</taxon>
        <taxon>Eurotiomycetidae</taxon>
        <taxon>Eurotiales</taxon>
        <taxon>Aspergillaceae</taxon>
        <taxon>Penicillium</taxon>
    </lineage>
</organism>
<accession>A0A1V6V1F4</accession>
<dbReference type="Proteomes" id="UP000191500">
    <property type="component" value="Unassembled WGS sequence"/>
</dbReference>
<evidence type="ECO:0000313" key="2">
    <source>
        <dbReference type="Proteomes" id="UP000191500"/>
    </source>
</evidence>
<name>A0A1V6V1F4_9EURO</name>
<dbReference type="EMBL" id="MDDG01000002">
    <property type="protein sequence ID" value="OQE44501.1"/>
    <property type="molecule type" value="Genomic_DNA"/>
</dbReference>
<reference evidence="2" key="1">
    <citation type="journal article" date="2017" name="Nat. Microbiol.">
        <title>Global analysis of biosynthetic gene clusters reveals vast potential of secondary metabolite production in Penicillium species.</title>
        <authorList>
            <person name="Nielsen J.C."/>
            <person name="Grijseels S."/>
            <person name="Prigent S."/>
            <person name="Ji B."/>
            <person name="Dainat J."/>
            <person name="Nielsen K.F."/>
            <person name="Frisvad J.C."/>
            <person name="Workman M."/>
            <person name="Nielsen J."/>
        </authorList>
    </citation>
    <scope>NUCLEOTIDE SEQUENCE [LARGE SCALE GENOMIC DNA]</scope>
    <source>
        <strain evidence="2">IBT 31321</strain>
    </source>
</reference>
<keyword evidence="2" id="KW-1185">Reference proteome</keyword>
<proteinExistence type="predicted"/>
<protein>
    <submittedName>
        <fullName evidence="1">Uncharacterized protein</fullName>
    </submittedName>
</protein>
<dbReference type="AlphaFoldDB" id="A0A1V6V1F4"/>
<evidence type="ECO:0000313" key="1">
    <source>
        <dbReference type="EMBL" id="OQE44501.1"/>
    </source>
</evidence>
<dbReference type="STRING" id="36646.A0A1V6V1F4"/>